<accession>A0ABQ4UMU6</accession>
<reference evidence="1" key="1">
    <citation type="journal article" date="2021" name="Front. Microbiol.">
        <title>Comprehensive Comparative Genomics and Phenotyping of Methylobacterium Species.</title>
        <authorList>
            <person name="Alessa O."/>
            <person name="Ogura Y."/>
            <person name="Fujitani Y."/>
            <person name="Takami H."/>
            <person name="Hayashi T."/>
            <person name="Sahin N."/>
            <person name="Tani A."/>
        </authorList>
    </citation>
    <scope>NUCLEOTIDE SEQUENCE</scope>
    <source>
        <strain evidence="1">NBRC 15686</strain>
    </source>
</reference>
<gene>
    <name evidence="1" type="ORF">LNAOJCKE_5378</name>
</gene>
<comment type="caution">
    <text evidence="1">The sequence shown here is derived from an EMBL/GenBank/DDBJ whole genome shotgun (WGS) entry which is preliminary data.</text>
</comment>
<name>A0ABQ4UMU6_9HYPH</name>
<organism evidence="1 2">
    <name type="scientific">Methylorubrum aminovorans</name>
    <dbReference type="NCBI Taxonomy" id="269069"/>
    <lineage>
        <taxon>Bacteria</taxon>
        <taxon>Pseudomonadati</taxon>
        <taxon>Pseudomonadota</taxon>
        <taxon>Alphaproteobacteria</taxon>
        <taxon>Hyphomicrobiales</taxon>
        <taxon>Methylobacteriaceae</taxon>
        <taxon>Methylorubrum</taxon>
    </lineage>
</organism>
<evidence type="ECO:0000313" key="2">
    <source>
        <dbReference type="Proteomes" id="UP001055039"/>
    </source>
</evidence>
<dbReference type="InterPro" id="IPR021698">
    <property type="entry name" value="DUF3280"/>
</dbReference>
<proteinExistence type="predicted"/>
<keyword evidence="2" id="KW-1185">Reference proteome</keyword>
<evidence type="ECO:0008006" key="3">
    <source>
        <dbReference type="Google" id="ProtNLM"/>
    </source>
</evidence>
<dbReference type="Gene3D" id="3.40.50.10070">
    <property type="entry name" value="TolB, N-terminal domain"/>
    <property type="match status" value="1"/>
</dbReference>
<reference evidence="1" key="2">
    <citation type="submission" date="2021-08" db="EMBL/GenBank/DDBJ databases">
        <authorList>
            <person name="Tani A."/>
            <person name="Ola A."/>
            <person name="Ogura Y."/>
            <person name="Katsura K."/>
            <person name="Hayashi T."/>
        </authorList>
    </citation>
    <scope>NUCLEOTIDE SEQUENCE</scope>
    <source>
        <strain evidence="1">NBRC 15686</strain>
    </source>
</reference>
<protein>
    <recommendedName>
        <fullName evidence="3">DUF2380 domain-containing protein</fullName>
    </recommendedName>
</protein>
<dbReference type="EMBL" id="BPRC01000045">
    <property type="protein sequence ID" value="GJE68142.1"/>
    <property type="molecule type" value="Genomic_DNA"/>
</dbReference>
<dbReference type="RefSeq" id="WP_238228974.1">
    <property type="nucleotide sequence ID" value="NZ_BAAADH010000027.1"/>
</dbReference>
<evidence type="ECO:0000313" key="1">
    <source>
        <dbReference type="EMBL" id="GJE68142.1"/>
    </source>
</evidence>
<sequence>MLQGSSFLPMISRNTMARLDVVACMLPSKRLLPRISAIVLLLAALVPSPAASAERQPIPLSVLPLKLLDTSNEPTDQSAQHAARLARMADSLAIDLSRSGLFQATVVPADRLLKNCPSGEAECLLRAAREEGAELIFVGVVHKSSTLILQLWARLVDARTGRDVLARDLNFRGDTDEAWQRAETFLIAQIRDAVAPAR</sequence>
<dbReference type="Proteomes" id="UP001055039">
    <property type="component" value="Unassembled WGS sequence"/>
</dbReference>
<dbReference type="Pfam" id="PF11684">
    <property type="entry name" value="DUF3280"/>
    <property type="match status" value="1"/>
</dbReference>